<evidence type="ECO:0000313" key="1">
    <source>
        <dbReference type="EMBL" id="GGX55842.1"/>
    </source>
</evidence>
<dbReference type="InterPro" id="IPR016084">
    <property type="entry name" value="Haem_Oase-like_multi-hlx"/>
</dbReference>
<reference evidence="1" key="2">
    <citation type="submission" date="2020-09" db="EMBL/GenBank/DDBJ databases">
        <authorList>
            <person name="Sun Q."/>
            <person name="Kim S."/>
        </authorList>
    </citation>
    <scope>NUCLEOTIDE SEQUENCE</scope>
    <source>
        <strain evidence="1">KCTC 22169</strain>
    </source>
</reference>
<gene>
    <name evidence="1" type="ORF">GCM10007392_24490</name>
</gene>
<dbReference type="RefSeq" id="WP_189608949.1">
    <property type="nucleotide sequence ID" value="NZ_BMXR01000005.1"/>
</dbReference>
<name>A0A918K9D3_9GAMM</name>
<dbReference type="Proteomes" id="UP000626148">
    <property type="component" value="Unassembled WGS sequence"/>
</dbReference>
<organism evidence="1 2">
    <name type="scientific">Saccharospirillum salsuginis</name>
    <dbReference type="NCBI Taxonomy" id="418750"/>
    <lineage>
        <taxon>Bacteria</taxon>
        <taxon>Pseudomonadati</taxon>
        <taxon>Pseudomonadota</taxon>
        <taxon>Gammaproteobacteria</taxon>
        <taxon>Oceanospirillales</taxon>
        <taxon>Saccharospirillaceae</taxon>
        <taxon>Saccharospirillum</taxon>
    </lineage>
</organism>
<protein>
    <submittedName>
        <fullName evidence="1">3-oxoacyl-ACP synthase</fullName>
    </submittedName>
</protein>
<keyword evidence="2" id="KW-1185">Reference proteome</keyword>
<dbReference type="SUPFAM" id="SSF48613">
    <property type="entry name" value="Heme oxygenase-like"/>
    <property type="match status" value="1"/>
</dbReference>
<dbReference type="Pfam" id="PF14518">
    <property type="entry name" value="Haem_oxygenas_2"/>
    <property type="match status" value="1"/>
</dbReference>
<sequence length="225" mass="25451">MSQTDVQHLMRRLTRVWTEFESRLLTVPIIRDARESRLRLADYRMLLKDHYAQVLDGSAWIARAASSVTRPHLELRSQFLRHAVTEHRDYAMLAHDYTACDGDPSDLDAARKNIGSVALSAWMFQRASQPNPFDLMGAMFIIEGLGQWFARTFAEAVTDALSLTDEQVTFYRYHADHDPDHLNELEAALGSGILDTPGMADAIVETATVTARLYLLQLEEVGHYG</sequence>
<dbReference type="EMBL" id="BMXR01000005">
    <property type="protein sequence ID" value="GGX55842.1"/>
    <property type="molecule type" value="Genomic_DNA"/>
</dbReference>
<comment type="caution">
    <text evidence="1">The sequence shown here is derived from an EMBL/GenBank/DDBJ whole genome shotgun (WGS) entry which is preliminary data.</text>
</comment>
<dbReference type="AlphaFoldDB" id="A0A918K9D3"/>
<reference evidence="1" key="1">
    <citation type="journal article" date="2014" name="Int. J. Syst. Evol. Microbiol.">
        <title>Complete genome sequence of Corynebacterium casei LMG S-19264T (=DSM 44701T), isolated from a smear-ripened cheese.</title>
        <authorList>
            <consortium name="US DOE Joint Genome Institute (JGI-PGF)"/>
            <person name="Walter F."/>
            <person name="Albersmeier A."/>
            <person name="Kalinowski J."/>
            <person name="Ruckert C."/>
        </authorList>
    </citation>
    <scope>NUCLEOTIDE SEQUENCE</scope>
    <source>
        <strain evidence="1">KCTC 22169</strain>
    </source>
</reference>
<dbReference type="Gene3D" id="1.20.910.10">
    <property type="entry name" value="Heme oxygenase-like"/>
    <property type="match status" value="1"/>
</dbReference>
<evidence type="ECO:0000313" key="2">
    <source>
        <dbReference type="Proteomes" id="UP000626148"/>
    </source>
</evidence>
<proteinExistence type="predicted"/>
<accession>A0A918K9D3</accession>